<dbReference type="Gene3D" id="3.40.30.80">
    <property type="match status" value="1"/>
</dbReference>
<organism evidence="4 5">
    <name type="scientific">Candidatus Fusicatenibacter merdavium</name>
    <dbReference type="NCBI Taxonomy" id="2838600"/>
    <lineage>
        <taxon>Bacteria</taxon>
        <taxon>Bacillati</taxon>
        <taxon>Bacillota</taxon>
        <taxon>Clostridia</taxon>
        <taxon>Lachnospirales</taxon>
        <taxon>Lachnospiraceae</taxon>
        <taxon>Fusicatenibacter</taxon>
    </lineage>
</organism>
<dbReference type="AlphaFoldDB" id="A0A9D1XFS1"/>
<reference evidence="4" key="1">
    <citation type="journal article" date="2021" name="PeerJ">
        <title>Extensive microbial diversity within the chicken gut microbiome revealed by metagenomics and culture.</title>
        <authorList>
            <person name="Gilroy R."/>
            <person name="Ravi A."/>
            <person name="Getino M."/>
            <person name="Pursley I."/>
            <person name="Horton D.L."/>
            <person name="Alikhan N.F."/>
            <person name="Baker D."/>
            <person name="Gharbi K."/>
            <person name="Hall N."/>
            <person name="Watson M."/>
            <person name="Adriaenssens E.M."/>
            <person name="Foster-Nyarko E."/>
            <person name="Jarju S."/>
            <person name="Secka A."/>
            <person name="Antonio M."/>
            <person name="Oren A."/>
            <person name="Chaudhuri R.R."/>
            <person name="La Ragione R."/>
            <person name="Hildebrand F."/>
            <person name="Pallen M.J."/>
        </authorList>
    </citation>
    <scope>NUCLEOTIDE SEQUENCE</scope>
    <source>
        <strain evidence="4">CHK183-1962</strain>
    </source>
</reference>
<feature type="region of interest" description="Disordered" evidence="1">
    <location>
        <begin position="100"/>
        <end position="125"/>
    </location>
</feature>
<dbReference type="PANTHER" id="PTHR37170">
    <property type="entry name" value="GLUTAREDOXIN-RELATED"/>
    <property type="match status" value="1"/>
</dbReference>
<feature type="domain" description="Thioredoxin-like fold" evidence="3">
    <location>
        <begin position="204"/>
        <end position="269"/>
    </location>
</feature>
<feature type="domain" description="FAD/NAD(P)-binding" evidence="2">
    <location>
        <begin position="12"/>
        <end position="73"/>
    </location>
</feature>
<dbReference type="Gene3D" id="3.50.50.60">
    <property type="entry name" value="FAD/NAD(P)-binding domain"/>
    <property type="match status" value="2"/>
</dbReference>
<dbReference type="InterPro" id="IPR012336">
    <property type="entry name" value="Thioredoxin-like_fold"/>
</dbReference>
<sequence length="284" mass="31323">MTEYRARDGETFGVFVFAGYEPATELLRGIADLNEQGYVITDRNQKTNVDGLYAAGDICVKSLRQVVTAVGDGAVAAAELEKYAAAMQQKTGLRPVFPMHKETEGGSADPGHEGAGTVPKDPERPAAERHTGVFSEDIVTQLKTVFARMERPLTLRLVLDDRPVSAELEQYTSFILGLYNASGPGQMVDQETMERIHSLRKPVDLKILVSLSCTMCPELVTAAQRVAAESPLVRAEVYDLNHFEDLKEKYQVMSVPCLVIDGSRIFFGKKNVRQLLDLIGQRSE</sequence>
<evidence type="ECO:0000259" key="2">
    <source>
        <dbReference type="Pfam" id="PF07992"/>
    </source>
</evidence>
<proteinExistence type="predicted"/>
<dbReference type="Pfam" id="PF07992">
    <property type="entry name" value="Pyr_redox_2"/>
    <property type="match status" value="1"/>
</dbReference>
<dbReference type="GO" id="GO:0016491">
    <property type="term" value="F:oxidoreductase activity"/>
    <property type="evidence" value="ECO:0007669"/>
    <property type="project" value="InterPro"/>
</dbReference>
<dbReference type="InterPro" id="IPR036249">
    <property type="entry name" value="Thioredoxin-like_sf"/>
</dbReference>
<evidence type="ECO:0000259" key="3">
    <source>
        <dbReference type="Pfam" id="PF13192"/>
    </source>
</evidence>
<dbReference type="PRINTS" id="PR00469">
    <property type="entry name" value="PNDRDTASEII"/>
</dbReference>
<accession>A0A9D1XFS1</accession>
<comment type="caution">
    <text evidence="4">The sequence shown here is derived from an EMBL/GenBank/DDBJ whole genome shotgun (WGS) entry which is preliminary data.</text>
</comment>
<dbReference type="EMBL" id="DXEK01000196">
    <property type="protein sequence ID" value="HIX78321.1"/>
    <property type="molecule type" value="Genomic_DNA"/>
</dbReference>
<dbReference type="InterPro" id="IPR036188">
    <property type="entry name" value="FAD/NAD-bd_sf"/>
</dbReference>
<dbReference type="InterPro" id="IPR023753">
    <property type="entry name" value="FAD/NAD-binding_dom"/>
</dbReference>
<gene>
    <name evidence="4" type="ORF">H9734_12140</name>
</gene>
<dbReference type="PANTHER" id="PTHR37170:SF1">
    <property type="entry name" value="GLUTAREDOXIN-LIKE PROTEIN"/>
    <property type="match status" value="1"/>
</dbReference>
<dbReference type="Proteomes" id="UP000886890">
    <property type="component" value="Unassembled WGS sequence"/>
</dbReference>
<dbReference type="PRINTS" id="PR00368">
    <property type="entry name" value="FADPNR"/>
</dbReference>
<dbReference type="SUPFAM" id="SSF52833">
    <property type="entry name" value="Thioredoxin-like"/>
    <property type="match status" value="1"/>
</dbReference>
<evidence type="ECO:0000256" key="1">
    <source>
        <dbReference type="SAM" id="MobiDB-lite"/>
    </source>
</evidence>
<evidence type="ECO:0000313" key="5">
    <source>
        <dbReference type="Proteomes" id="UP000886890"/>
    </source>
</evidence>
<dbReference type="SUPFAM" id="SSF51905">
    <property type="entry name" value="FAD/NAD(P)-binding domain"/>
    <property type="match status" value="1"/>
</dbReference>
<reference evidence="4" key="2">
    <citation type="submission" date="2021-04" db="EMBL/GenBank/DDBJ databases">
        <authorList>
            <person name="Gilroy R."/>
        </authorList>
    </citation>
    <scope>NUCLEOTIDE SEQUENCE</scope>
    <source>
        <strain evidence="4">CHK183-1962</strain>
    </source>
</reference>
<protein>
    <submittedName>
        <fullName evidence="4">Thioredoxin family protein</fullName>
    </submittedName>
</protein>
<name>A0A9D1XFS1_9FIRM</name>
<dbReference type="Pfam" id="PF13192">
    <property type="entry name" value="Thioredoxin_3"/>
    <property type="match status" value="1"/>
</dbReference>
<evidence type="ECO:0000313" key="4">
    <source>
        <dbReference type="EMBL" id="HIX78321.1"/>
    </source>
</evidence>